<dbReference type="PROSITE" id="PS52047">
    <property type="entry name" value="I_EGF_2"/>
    <property type="match status" value="1"/>
</dbReference>
<dbReference type="SMART" id="SM01242">
    <property type="entry name" value="Integrin_B_tail"/>
    <property type="match status" value="1"/>
</dbReference>
<dbReference type="InterPro" id="IPR036349">
    <property type="entry name" value="Integrin_bsu_tail_dom_sf"/>
</dbReference>
<evidence type="ECO:0000256" key="19">
    <source>
        <dbReference type="SAM" id="SignalP"/>
    </source>
</evidence>
<dbReference type="InterPro" id="IPR002369">
    <property type="entry name" value="Integrin_bsu_VWA"/>
</dbReference>
<dbReference type="Ensembl" id="ENSSSCT00060072973.1">
    <property type="protein sequence ID" value="ENSSSCP00060031470.1"/>
    <property type="gene ID" value="ENSSSCG00060053522.1"/>
</dbReference>
<keyword evidence="6 19" id="KW-0732">Signal</keyword>
<dbReference type="Pfam" id="PF17205">
    <property type="entry name" value="PSI_integrin"/>
    <property type="match status" value="1"/>
</dbReference>
<dbReference type="InterPro" id="IPR036465">
    <property type="entry name" value="vWFA_dom_sf"/>
</dbReference>
<keyword evidence="8" id="KW-0460">Magnesium</keyword>
<dbReference type="GO" id="GO:0007229">
    <property type="term" value="P:integrin-mediated signaling pathway"/>
    <property type="evidence" value="ECO:0007669"/>
    <property type="project" value="UniProtKB-KW"/>
</dbReference>
<evidence type="ECO:0000256" key="17">
    <source>
        <dbReference type="RuleBase" id="RU000633"/>
    </source>
</evidence>
<feature type="disulfide bond" evidence="16">
    <location>
        <begin position="512"/>
        <end position="517"/>
    </location>
</feature>
<evidence type="ECO:0000256" key="16">
    <source>
        <dbReference type="PIRSR" id="PIRSR002512-1"/>
    </source>
</evidence>
<evidence type="ECO:0000256" key="9">
    <source>
        <dbReference type="ARBA" id="ARBA00022889"/>
    </source>
</evidence>
<feature type="domain" description="Integrin beta subunit tail" evidence="22">
    <location>
        <begin position="591"/>
        <end position="664"/>
    </location>
</feature>
<feature type="disulfide bond" evidence="16">
    <location>
        <begin position="445"/>
        <end position="449"/>
    </location>
</feature>
<dbReference type="Pfam" id="PF23105">
    <property type="entry name" value="EGF_integrin"/>
    <property type="match status" value="1"/>
</dbReference>
<evidence type="ECO:0000313" key="24">
    <source>
        <dbReference type="Proteomes" id="UP000694723"/>
    </source>
</evidence>
<keyword evidence="4" id="KW-0245">EGF-like domain</keyword>
<organism evidence="23 24">
    <name type="scientific">Sus scrofa</name>
    <name type="common">Pig</name>
    <dbReference type="NCBI Taxonomy" id="9823"/>
    <lineage>
        <taxon>Eukaryota</taxon>
        <taxon>Metazoa</taxon>
        <taxon>Chordata</taxon>
        <taxon>Craniata</taxon>
        <taxon>Vertebrata</taxon>
        <taxon>Euteleostomi</taxon>
        <taxon>Mammalia</taxon>
        <taxon>Eutheria</taxon>
        <taxon>Laurasiatheria</taxon>
        <taxon>Artiodactyla</taxon>
        <taxon>Suina</taxon>
        <taxon>Suidae</taxon>
        <taxon>Sus</taxon>
    </lineage>
</organism>
<dbReference type="FunFam" id="2.60.40.1510:FF:000008">
    <property type="entry name" value="Integrin beta"/>
    <property type="match status" value="1"/>
</dbReference>
<keyword evidence="15" id="KW-0325">Glycoprotein</keyword>
<evidence type="ECO:0000256" key="6">
    <source>
        <dbReference type="ARBA" id="ARBA00022729"/>
    </source>
</evidence>
<keyword evidence="5 17" id="KW-0812">Transmembrane</keyword>
<evidence type="ECO:0000256" key="8">
    <source>
        <dbReference type="ARBA" id="ARBA00022842"/>
    </source>
</evidence>
<dbReference type="SUPFAM" id="SSF69179">
    <property type="entry name" value="Integrin domains"/>
    <property type="match status" value="1"/>
</dbReference>
<keyword evidence="13 16" id="KW-1015">Disulfide bond</keyword>
<evidence type="ECO:0000256" key="11">
    <source>
        <dbReference type="ARBA" id="ARBA00023037"/>
    </source>
</evidence>
<keyword evidence="7" id="KW-0677">Repeat</keyword>
<evidence type="ECO:0000256" key="5">
    <source>
        <dbReference type="ARBA" id="ARBA00022692"/>
    </source>
</evidence>
<comment type="subcellular location">
    <subcellularLocation>
        <location evidence="1 17">Cell membrane</location>
        <topology evidence="1 17">Single-pass type I membrane protein</topology>
    </subcellularLocation>
</comment>
<feature type="chain" id="PRO_5034598682" description="Integrin beta" evidence="19">
    <location>
        <begin position="23"/>
        <end position="714"/>
    </location>
</feature>
<dbReference type="InterPro" id="IPR057243">
    <property type="entry name" value="Integrin_I-EGF_CS"/>
</dbReference>
<evidence type="ECO:0000256" key="13">
    <source>
        <dbReference type="ARBA" id="ARBA00023157"/>
    </source>
</evidence>
<evidence type="ECO:0000256" key="3">
    <source>
        <dbReference type="ARBA" id="ARBA00022475"/>
    </source>
</evidence>
<keyword evidence="14" id="KW-0675">Receptor</keyword>
<evidence type="ECO:0000256" key="1">
    <source>
        <dbReference type="ARBA" id="ARBA00004251"/>
    </source>
</evidence>
<feature type="region of interest" description="Disordered" evidence="18">
    <location>
        <begin position="552"/>
        <end position="582"/>
    </location>
</feature>
<dbReference type="Gene3D" id="3.30.1680.10">
    <property type="entry name" value="ligand-binding face of the semaphorins, domain 2"/>
    <property type="match status" value="1"/>
</dbReference>
<feature type="disulfide bond" evidence="16">
    <location>
        <begin position="467"/>
        <end position="506"/>
    </location>
</feature>
<dbReference type="AlphaFoldDB" id="A0A8D1VZ51"/>
<feature type="disulfide bond" evidence="16">
    <location>
        <begin position="514"/>
        <end position="549"/>
    </location>
</feature>
<feature type="disulfide bond" evidence="16">
    <location>
        <begin position="483"/>
        <end position="497"/>
    </location>
</feature>
<proteinExistence type="inferred from homology"/>
<dbReference type="InterPro" id="IPR057073">
    <property type="entry name" value="EGF_integrin_2"/>
</dbReference>
<dbReference type="PROSITE" id="PS00243">
    <property type="entry name" value="I_EGF_1"/>
    <property type="match status" value="1"/>
</dbReference>
<feature type="domain" description="Integrin beta subunit VWA" evidence="20">
    <location>
        <begin position="32"/>
        <end position="447"/>
    </location>
</feature>
<feature type="disulfide bond" evidence="16">
    <location>
        <begin position="25"/>
        <end position="447"/>
    </location>
</feature>
<evidence type="ECO:0000256" key="14">
    <source>
        <dbReference type="ARBA" id="ARBA00023170"/>
    </source>
</evidence>
<dbReference type="GO" id="GO:0005886">
    <property type="term" value="C:plasma membrane"/>
    <property type="evidence" value="ECO:0007669"/>
    <property type="project" value="UniProtKB-SubCell"/>
</dbReference>
<accession>A0A8D1VZ51</accession>
<dbReference type="Proteomes" id="UP000694723">
    <property type="component" value="Unplaced"/>
</dbReference>
<evidence type="ECO:0000256" key="10">
    <source>
        <dbReference type="ARBA" id="ARBA00022989"/>
    </source>
</evidence>
<dbReference type="InterPro" id="IPR015439">
    <property type="entry name" value="Integrin_b-2_sf"/>
</dbReference>
<evidence type="ECO:0000256" key="7">
    <source>
        <dbReference type="ARBA" id="ARBA00022737"/>
    </source>
</evidence>
<feature type="signal peptide" evidence="19">
    <location>
        <begin position="1"/>
        <end position="22"/>
    </location>
</feature>
<dbReference type="PRINTS" id="PR01186">
    <property type="entry name" value="INTEGRINB"/>
</dbReference>
<dbReference type="InterPro" id="IPR033760">
    <property type="entry name" value="Integrin_beta_N"/>
</dbReference>
<name>A0A8D1VZ51_PIG</name>
<evidence type="ECO:0000256" key="12">
    <source>
        <dbReference type="ARBA" id="ARBA00023136"/>
    </source>
</evidence>
<dbReference type="GO" id="GO:0007155">
    <property type="term" value="P:cell adhesion"/>
    <property type="evidence" value="ECO:0007669"/>
    <property type="project" value="UniProtKB-KW"/>
</dbReference>
<evidence type="ECO:0000259" key="21">
    <source>
        <dbReference type="SMART" id="SM00423"/>
    </source>
</evidence>
<keyword evidence="9 17" id="KW-0130">Cell adhesion</keyword>
<evidence type="ECO:0000256" key="4">
    <source>
        <dbReference type="ARBA" id="ARBA00022536"/>
    </source>
</evidence>
<dbReference type="Pfam" id="PF00362">
    <property type="entry name" value="Integrin_beta"/>
    <property type="match status" value="1"/>
</dbReference>
<feature type="compositionally biased region" description="Pro residues" evidence="18">
    <location>
        <begin position="567"/>
        <end position="582"/>
    </location>
</feature>
<evidence type="ECO:0000313" key="23">
    <source>
        <dbReference type="Ensembl" id="ENSSSCP00060031470.1"/>
    </source>
</evidence>
<feature type="disulfide bond" evidence="16">
    <location>
        <begin position="46"/>
        <end position="62"/>
    </location>
</feature>
<dbReference type="Gene3D" id="6.20.50.10">
    <property type="match status" value="1"/>
</dbReference>
<keyword evidence="12" id="KW-0472">Membrane</keyword>
<feature type="disulfide bond" evidence="16">
    <location>
        <begin position="472"/>
        <end position="481"/>
    </location>
</feature>
<sequence>MLCRCSPLLLLVGLLTLRSALSQECAKYKVSTCRDCIESGPGCAWCQKLNFSGQGEPDSVRCDTREQLLAKGCVADDIVDPRSLAETQEDQAGGQKQLSPQKVTLYLRPGQAATFNVTFRRAKGYPIDLYYLMDLSYSMLDDLINVKKLGGDLLRALNEITESGRIGFGSFVDKTVLPFVNTHPEKLRNPCPNKEKECQAPFAFRHVLKLTDNSNQFQTEVGKQLISGNLDAPEGGLDAMMQVAACPEEIGWRNVTRLLVFATDDGFHFAGDGKLGAILTPNDGRCHLEDNLYKSSNEFDYPSVGQLAHKLAESNIQPIFAVTKKMVKTYEKLTDIIPKSAVGELSEDSSNVVQLIKNAYNKLSSRVFLDHNALPDTLKVTYDSFCSNGVSQVNQPRGDCDGVQINVPITFQVKVTASECIQEQSFVIRALGFTDTVTVRVLPQCECRCGDSSKERSLCGNKGSMECGVCRCDAGYIGKHCECQTQGRSSQELEGSCRKDNSSIICSGLGDCICGQCVCHTSDVPNKKIYGQFCECDNMNCERFDGQVCGGESERGARGAGGRRAPPGRPSRPRAPGPAPLGPALTPPLPCSKCAECLKFDTGPFAKNCSAECGTTKLLPSRMSGRKCNERDSEGCWMTYFLVQRDGRDNYDLHVEETRGELGRAGRAQHRVLRRAQHRVFAAFPPLLGAPTALGAATACRGAARDRPCPHRFR</sequence>
<evidence type="ECO:0000259" key="22">
    <source>
        <dbReference type="SMART" id="SM01242"/>
    </source>
</evidence>
<dbReference type="SMART" id="SM00187">
    <property type="entry name" value="INB"/>
    <property type="match status" value="1"/>
</dbReference>
<dbReference type="Pfam" id="PF07965">
    <property type="entry name" value="Integrin_B_tail"/>
    <property type="match status" value="1"/>
</dbReference>
<comment type="similarity">
    <text evidence="2 17">Belongs to the integrin beta chain family.</text>
</comment>
<evidence type="ECO:0000256" key="18">
    <source>
        <dbReference type="SAM" id="MobiDB-lite"/>
    </source>
</evidence>
<feature type="disulfide bond" evidence="16">
    <location>
        <begin position="246"/>
        <end position="286"/>
    </location>
</feature>
<keyword evidence="3" id="KW-1003">Cell membrane</keyword>
<keyword evidence="10" id="KW-1133">Transmembrane helix</keyword>
<dbReference type="Gene3D" id="2.60.40.1510">
    <property type="entry name" value="ntegrin, alpha v. Chain A, domain 3"/>
    <property type="match status" value="1"/>
</dbReference>
<dbReference type="SUPFAM" id="SSF103575">
    <property type="entry name" value="Plexin repeat"/>
    <property type="match status" value="1"/>
</dbReference>
<feature type="disulfide bond" evidence="16">
    <location>
        <begin position="519"/>
        <end position="534"/>
    </location>
</feature>
<reference evidence="23" key="1">
    <citation type="submission" date="2025-08" db="UniProtKB">
        <authorList>
            <consortium name="Ensembl"/>
        </authorList>
    </citation>
    <scope>IDENTIFICATION</scope>
</reference>
<dbReference type="InterPro" id="IPR016201">
    <property type="entry name" value="PSI"/>
</dbReference>
<dbReference type="FunFam" id="3.40.50.410:FF:000002">
    <property type="entry name" value="Integrin beta"/>
    <property type="match status" value="1"/>
</dbReference>
<dbReference type="FunFam" id="3.30.1680.10:FF:000012">
    <property type="entry name" value="Integrin beta"/>
    <property type="match status" value="1"/>
</dbReference>
<feature type="disulfide bond" evidence="16">
    <location>
        <begin position="191"/>
        <end position="198"/>
    </location>
</feature>
<feature type="disulfide bond" evidence="16">
    <location>
        <begin position="36"/>
        <end position="73"/>
    </location>
</feature>
<dbReference type="PIRSF" id="PIRSF002512">
    <property type="entry name" value="Integrin_B"/>
    <property type="match status" value="1"/>
</dbReference>
<evidence type="ECO:0000256" key="15">
    <source>
        <dbReference type="ARBA" id="ARBA00023180"/>
    </source>
</evidence>
<evidence type="ECO:0000256" key="2">
    <source>
        <dbReference type="ARBA" id="ARBA00007449"/>
    </source>
</evidence>
<dbReference type="Gene3D" id="2.10.25.10">
    <property type="entry name" value="Laminin"/>
    <property type="match status" value="2"/>
</dbReference>
<dbReference type="PANTHER" id="PTHR10082:SF15">
    <property type="entry name" value="INTEGRIN BETA-2"/>
    <property type="match status" value="1"/>
</dbReference>
<feature type="domain" description="PSI" evidence="21">
    <location>
        <begin position="24"/>
        <end position="74"/>
    </location>
</feature>
<protein>
    <recommendedName>
        <fullName evidence="17">Integrin beta</fullName>
    </recommendedName>
</protein>
<dbReference type="FunFam" id="2.10.25.10:FF:000076">
    <property type="entry name" value="Integrin beta"/>
    <property type="match status" value="1"/>
</dbReference>
<feature type="disulfide bond" evidence="16">
    <location>
        <begin position="33"/>
        <end position="43"/>
    </location>
</feature>
<dbReference type="InterPro" id="IPR032695">
    <property type="entry name" value="Integrin_dom_sf"/>
</dbReference>
<dbReference type="SUPFAM" id="SSF69687">
    <property type="entry name" value="Integrin beta tail domain"/>
    <property type="match status" value="1"/>
</dbReference>
<keyword evidence="11 17" id="KW-0401">Integrin</keyword>
<dbReference type="InterPro" id="IPR012896">
    <property type="entry name" value="Integrin_bsu_tail"/>
</dbReference>
<dbReference type="SUPFAM" id="SSF53300">
    <property type="entry name" value="vWA-like"/>
    <property type="match status" value="1"/>
</dbReference>
<feature type="disulfide bond" evidence="16">
    <location>
        <begin position="536"/>
        <end position="541"/>
    </location>
</feature>
<evidence type="ECO:0000259" key="20">
    <source>
        <dbReference type="SMART" id="SM00187"/>
    </source>
</evidence>
<dbReference type="Gene3D" id="3.40.50.410">
    <property type="entry name" value="von Willebrand factor, type A domain"/>
    <property type="match status" value="1"/>
</dbReference>
<dbReference type="InterPro" id="IPR015812">
    <property type="entry name" value="Integrin_bsu"/>
</dbReference>
<dbReference type="SMART" id="SM00423">
    <property type="entry name" value="PSI"/>
    <property type="match status" value="1"/>
</dbReference>
<dbReference type="PANTHER" id="PTHR10082">
    <property type="entry name" value="INTEGRIN BETA SUBUNIT"/>
    <property type="match status" value="1"/>
</dbReference>